<feature type="non-terminal residue" evidence="2">
    <location>
        <position position="1"/>
    </location>
</feature>
<keyword evidence="1" id="KW-0472">Membrane</keyword>
<organism evidence="2 3">
    <name type="scientific">candidate division WWE3 bacterium</name>
    <dbReference type="NCBI Taxonomy" id="2053526"/>
    <lineage>
        <taxon>Bacteria</taxon>
        <taxon>Katanobacteria</taxon>
    </lineage>
</organism>
<sequence>SIFFYLLPRLPFVLALLSSFVLYVSGKMTSYLYIASCMFIFVAFNPVLINHYFVWIGCVFMLPFLGSMYFEKNLRK</sequence>
<evidence type="ECO:0000313" key="2">
    <source>
        <dbReference type="EMBL" id="MCA9308234.1"/>
    </source>
</evidence>
<keyword evidence="1" id="KW-0812">Transmembrane</keyword>
<dbReference type="AlphaFoldDB" id="A0A955EB45"/>
<proteinExistence type="predicted"/>
<name>A0A955EB45_UNCKA</name>
<accession>A0A955EB45</accession>
<protein>
    <submittedName>
        <fullName evidence="2">Uncharacterized protein</fullName>
    </submittedName>
</protein>
<keyword evidence="1" id="KW-1133">Transmembrane helix</keyword>
<dbReference type="EMBL" id="JAGQNX010000052">
    <property type="protein sequence ID" value="MCA9308234.1"/>
    <property type="molecule type" value="Genomic_DNA"/>
</dbReference>
<evidence type="ECO:0000256" key="1">
    <source>
        <dbReference type="SAM" id="Phobius"/>
    </source>
</evidence>
<evidence type="ECO:0000313" key="3">
    <source>
        <dbReference type="Proteomes" id="UP000740557"/>
    </source>
</evidence>
<feature type="transmembrane region" description="Helical" evidence="1">
    <location>
        <begin position="31"/>
        <end position="47"/>
    </location>
</feature>
<feature type="transmembrane region" description="Helical" evidence="1">
    <location>
        <begin position="53"/>
        <end position="70"/>
    </location>
</feature>
<reference evidence="2" key="2">
    <citation type="journal article" date="2021" name="Microbiome">
        <title>Successional dynamics and alternative stable states in a saline activated sludge microbial community over 9 years.</title>
        <authorList>
            <person name="Wang Y."/>
            <person name="Ye J."/>
            <person name="Ju F."/>
            <person name="Liu L."/>
            <person name="Boyd J.A."/>
            <person name="Deng Y."/>
            <person name="Parks D.H."/>
            <person name="Jiang X."/>
            <person name="Yin X."/>
            <person name="Woodcroft B.J."/>
            <person name="Tyson G.W."/>
            <person name="Hugenholtz P."/>
            <person name="Polz M.F."/>
            <person name="Zhang T."/>
        </authorList>
    </citation>
    <scope>NUCLEOTIDE SEQUENCE</scope>
    <source>
        <strain evidence="2">HKST-UBA79</strain>
    </source>
</reference>
<comment type="caution">
    <text evidence="2">The sequence shown here is derived from an EMBL/GenBank/DDBJ whole genome shotgun (WGS) entry which is preliminary data.</text>
</comment>
<gene>
    <name evidence="2" type="ORF">KC980_01865</name>
</gene>
<feature type="transmembrane region" description="Helical" evidence="1">
    <location>
        <begin position="6"/>
        <end position="24"/>
    </location>
</feature>
<dbReference type="Proteomes" id="UP000740557">
    <property type="component" value="Unassembled WGS sequence"/>
</dbReference>
<reference evidence="2" key="1">
    <citation type="submission" date="2020-04" db="EMBL/GenBank/DDBJ databases">
        <authorList>
            <person name="Zhang T."/>
        </authorList>
    </citation>
    <scope>NUCLEOTIDE SEQUENCE</scope>
    <source>
        <strain evidence="2">HKST-UBA79</strain>
    </source>
</reference>